<protein>
    <submittedName>
        <fullName evidence="3">HAD family hydrolase</fullName>
    </submittedName>
</protein>
<dbReference type="Pfam" id="PF08282">
    <property type="entry name" value="Hydrolase_3"/>
    <property type="match status" value="1"/>
</dbReference>
<comment type="similarity">
    <text evidence="2">Belongs to the HAD-like hydrolase superfamily. Cof family.</text>
</comment>
<dbReference type="InterPro" id="IPR006379">
    <property type="entry name" value="HAD-SF_hydro_IIB"/>
</dbReference>
<evidence type="ECO:0000256" key="2">
    <source>
        <dbReference type="ARBA" id="ARBA00034778"/>
    </source>
</evidence>
<dbReference type="NCBIfam" id="TIGR01484">
    <property type="entry name" value="HAD-SF-IIB"/>
    <property type="match status" value="1"/>
</dbReference>
<gene>
    <name evidence="3" type="ORF">MCFN_01100</name>
</gene>
<dbReference type="PANTHER" id="PTHR10000">
    <property type="entry name" value="PHOSPHOSERINE PHOSPHATASE"/>
    <property type="match status" value="1"/>
</dbReference>
<evidence type="ECO:0000313" key="3">
    <source>
        <dbReference type="EMBL" id="AIA29376.1"/>
    </source>
</evidence>
<dbReference type="eggNOG" id="COG0561">
    <property type="taxonomic scope" value="Bacteria"/>
</dbReference>
<dbReference type="Gene3D" id="3.40.50.1000">
    <property type="entry name" value="HAD superfamily/HAD-like"/>
    <property type="match status" value="1"/>
</dbReference>
<dbReference type="Proteomes" id="UP000027088">
    <property type="component" value="Chromosome"/>
</dbReference>
<dbReference type="RefSeq" id="WP_051604547.1">
    <property type="nucleotide sequence ID" value="NZ_CP007521.1"/>
</dbReference>
<dbReference type="InterPro" id="IPR000150">
    <property type="entry name" value="Cof"/>
</dbReference>
<dbReference type="InterPro" id="IPR036412">
    <property type="entry name" value="HAD-like_sf"/>
</dbReference>
<evidence type="ECO:0000313" key="4">
    <source>
        <dbReference type="Proteomes" id="UP000027088"/>
    </source>
</evidence>
<keyword evidence="4" id="KW-1185">Reference proteome</keyword>
<dbReference type="GO" id="GO:0016791">
    <property type="term" value="F:phosphatase activity"/>
    <property type="evidence" value="ECO:0007669"/>
    <property type="project" value="TreeGrafter"/>
</dbReference>
<dbReference type="NCBIfam" id="TIGR00099">
    <property type="entry name" value="Cof-subfamily"/>
    <property type="match status" value="1"/>
</dbReference>
<reference evidence="3 4" key="1">
    <citation type="journal article" date="2014" name="Genome Announc.">
        <title>Complete Genome Sequence of the Bovine Mastitis Pathogen Mycoplasma californicum Strain ST-6T (ATCC 33461T).</title>
        <authorList>
            <person name="Calcutt M.J."/>
            <person name="Foecking M.F."/>
            <person name="Fox L.K."/>
        </authorList>
    </citation>
    <scope>NUCLEOTIDE SEQUENCE [LARGE SCALE GENOMIC DNA]</scope>
    <source>
        <strain evidence="3 4">ST-6</strain>
    </source>
</reference>
<dbReference type="EMBL" id="CP007521">
    <property type="protein sequence ID" value="AIA29376.1"/>
    <property type="molecule type" value="Genomic_DNA"/>
</dbReference>
<sequence>MKKIVKLTDIEFNKFKQTNTLDISTFLKCTDAEINDKYLNIPLYKIVLESTNEEILCKISKITDKIEFKPVKLSINDFDTFVFDMDGTLLDKTKNIVPANLKMLQKLAKDGKNICIATGRAIFMLDKYLDKIPYNKPFLCANGSMIYDHNTFKMISNFNIEKYDAYALMEKLETLGLGYYVFWSDGLVAFNVENSVDFKTRNYYEMMPAGKFVLNPERSFLDDKEICKILVTFDPHQVESLNEFAEYVKKFPRLQGVQTQKNFYDVGEPASKALALCSIADKYNIDLNKTVAFGDANNDAPTFDVVALSCAPLNSMSNAIDGATYVSSKTSDEDWIATFIEQHLYN</sequence>
<dbReference type="SUPFAM" id="SSF56784">
    <property type="entry name" value="HAD-like"/>
    <property type="match status" value="1"/>
</dbReference>
<proteinExistence type="inferred from homology"/>
<dbReference type="AlphaFoldDB" id="A0A059XVM4"/>
<dbReference type="GO" id="GO:0005829">
    <property type="term" value="C:cytosol"/>
    <property type="evidence" value="ECO:0007669"/>
    <property type="project" value="TreeGrafter"/>
</dbReference>
<dbReference type="KEGG" id="mcr:MCFN_01100"/>
<dbReference type="PANTHER" id="PTHR10000:SF8">
    <property type="entry name" value="HAD SUPERFAMILY HYDROLASE-LIKE, TYPE 3"/>
    <property type="match status" value="1"/>
</dbReference>
<dbReference type="PROSITE" id="PS01229">
    <property type="entry name" value="COF_2"/>
    <property type="match status" value="1"/>
</dbReference>
<evidence type="ECO:0000256" key="1">
    <source>
        <dbReference type="ARBA" id="ARBA00001946"/>
    </source>
</evidence>
<name>A0A059XVM4_9BACT</name>
<dbReference type="GO" id="GO:0000287">
    <property type="term" value="F:magnesium ion binding"/>
    <property type="evidence" value="ECO:0007669"/>
    <property type="project" value="TreeGrafter"/>
</dbReference>
<keyword evidence="3" id="KW-0378">Hydrolase</keyword>
<dbReference type="InterPro" id="IPR023214">
    <property type="entry name" value="HAD_sf"/>
</dbReference>
<accession>A0A059XVM4</accession>
<comment type="cofactor">
    <cofactor evidence="1">
        <name>Mg(2+)</name>
        <dbReference type="ChEBI" id="CHEBI:18420"/>
    </cofactor>
</comment>
<dbReference type="Gene3D" id="3.30.1240.10">
    <property type="match status" value="1"/>
</dbReference>
<organism evidence="3 4">
    <name type="scientific">Mycoplasmopsis californica</name>
    <dbReference type="NCBI Taxonomy" id="2113"/>
    <lineage>
        <taxon>Bacteria</taxon>
        <taxon>Bacillati</taxon>
        <taxon>Mycoplasmatota</taxon>
        <taxon>Mycoplasmoidales</taxon>
        <taxon>Metamycoplasmataceae</taxon>
        <taxon>Mycoplasmopsis</taxon>
    </lineage>
</organism>